<feature type="transmembrane region" description="Helical" evidence="7">
    <location>
        <begin position="181"/>
        <end position="199"/>
    </location>
</feature>
<dbReference type="InterPro" id="IPR036259">
    <property type="entry name" value="MFS_trans_sf"/>
</dbReference>
<evidence type="ECO:0000256" key="4">
    <source>
        <dbReference type="ARBA" id="ARBA00022692"/>
    </source>
</evidence>
<evidence type="ECO:0000256" key="7">
    <source>
        <dbReference type="SAM" id="Phobius"/>
    </source>
</evidence>
<evidence type="ECO:0000256" key="1">
    <source>
        <dbReference type="ARBA" id="ARBA00004651"/>
    </source>
</evidence>
<evidence type="ECO:0000313" key="9">
    <source>
        <dbReference type="EMBL" id="MFD1572445.1"/>
    </source>
</evidence>
<accession>A0ABD6C649</accession>
<dbReference type="GO" id="GO:0005886">
    <property type="term" value="C:plasma membrane"/>
    <property type="evidence" value="ECO:0007669"/>
    <property type="project" value="UniProtKB-SubCell"/>
</dbReference>
<feature type="transmembrane region" description="Helical" evidence="7">
    <location>
        <begin position="353"/>
        <end position="373"/>
    </location>
</feature>
<protein>
    <submittedName>
        <fullName evidence="9">Nitrate/nitrite transporter</fullName>
    </submittedName>
</protein>
<evidence type="ECO:0000256" key="2">
    <source>
        <dbReference type="ARBA" id="ARBA00022448"/>
    </source>
</evidence>
<dbReference type="AlphaFoldDB" id="A0ABD6C649"/>
<reference evidence="9 10" key="1">
    <citation type="journal article" date="2019" name="Int. J. Syst. Evol. Microbiol.">
        <title>The Global Catalogue of Microorganisms (GCM) 10K type strain sequencing project: providing services to taxonomists for standard genome sequencing and annotation.</title>
        <authorList>
            <consortium name="The Broad Institute Genomics Platform"/>
            <consortium name="The Broad Institute Genome Sequencing Center for Infectious Disease"/>
            <person name="Wu L."/>
            <person name="Ma J."/>
        </authorList>
    </citation>
    <scope>NUCLEOTIDE SEQUENCE [LARGE SCALE GENOMIC DNA]</scope>
    <source>
        <strain evidence="9 10">CGMCC 1.12689</strain>
    </source>
</reference>
<proteinExistence type="predicted"/>
<dbReference type="Gene3D" id="1.20.1250.20">
    <property type="entry name" value="MFS general substrate transporter like domains"/>
    <property type="match status" value="1"/>
</dbReference>
<gene>
    <name evidence="9" type="ORF">ACFR9T_18035</name>
</gene>
<feature type="transmembrane region" description="Helical" evidence="7">
    <location>
        <begin position="293"/>
        <end position="312"/>
    </location>
</feature>
<feature type="transmembrane region" description="Helical" evidence="7">
    <location>
        <begin position="226"/>
        <end position="245"/>
    </location>
</feature>
<dbReference type="SUPFAM" id="SSF103473">
    <property type="entry name" value="MFS general substrate transporter"/>
    <property type="match status" value="1"/>
</dbReference>
<keyword evidence="10" id="KW-1185">Reference proteome</keyword>
<evidence type="ECO:0000256" key="5">
    <source>
        <dbReference type="ARBA" id="ARBA00022989"/>
    </source>
</evidence>
<feature type="transmembrane region" description="Helical" evidence="7">
    <location>
        <begin position="91"/>
        <end position="110"/>
    </location>
</feature>
<dbReference type="Proteomes" id="UP001597185">
    <property type="component" value="Unassembled WGS sequence"/>
</dbReference>
<keyword evidence="5 7" id="KW-1133">Transmembrane helix</keyword>
<dbReference type="PANTHER" id="PTHR23517">
    <property type="entry name" value="RESISTANCE PROTEIN MDTM, PUTATIVE-RELATED-RELATED"/>
    <property type="match status" value="1"/>
</dbReference>
<comment type="caution">
    <text evidence="9">The sequence shown here is derived from an EMBL/GenBank/DDBJ whole genome shotgun (WGS) entry which is preliminary data.</text>
</comment>
<keyword evidence="6 7" id="KW-0472">Membrane</keyword>
<keyword evidence="2" id="KW-0813">Transport</keyword>
<feature type="transmembrane region" description="Helical" evidence="7">
    <location>
        <begin position="64"/>
        <end position="84"/>
    </location>
</feature>
<dbReference type="RefSeq" id="WP_256418614.1">
    <property type="nucleotide sequence ID" value="NZ_JANHDL010000007.1"/>
</dbReference>
<dbReference type="PROSITE" id="PS50850">
    <property type="entry name" value="MFS"/>
    <property type="match status" value="1"/>
</dbReference>
<evidence type="ECO:0000256" key="3">
    <source>
        <dbReference type="ARBA" id="ARBA00022475"/>
    </source>
</evidence>
<feature type="transmembrane region" description="Helical" evidence="7">
    <location>
        <begin position="116"/>
        <end position="143"/>
    </location>
</feature>
<dbReference type="InterPro" id="IPR011701">
    <property type="entry name" value="MFS"/>
</dbReference>
<feature type="domain" description="Major facilitator superfamily (MFS) profile" evidence="8">
    <location>
        <begin position="26"/>
        <end position="405"/>
    </location>
</feature>
<feature type="transmembrane region" description="Helical" evidence="7">
    <location>
        <begin position="318"/>
        <end position="341"/>
    </location>
</feature>
<sequence length="408" mass="42338">MGALSRPGSFLIGTLSDIREDGPVSILLVVSLGWFLTLGVRIVYPALLPQVTAEFGVSNATTGAFIGLLWTTYALLQFPGGAIADIVGERLVLAGSILLSAGAVSVIVLSTTVETFVLATVLLGLGTGLFGTTRLTVISALFDQMRTTAISVNQAAGNVGNVVLSASAGFVSVYLGWRWGFGFLLPMMVACAIGLWIALPRRASPATGDESFRQTMRKVAAAVRRPPVLAVTALLSLNMFLYQSLTGFLPTYLVAQKGVDPGSAATLYSLFFAAAIGVQFLSGIVADRRGNRVAIIVFISLSVPGFVLLTVVETFSALVAVTVLLSFFLGAMPPVNAAGLASLPPEIQGSGFGLLRTGYIAFGALGPPAVGLLADAGRFDAAFLALGVVALATSAWAIVFERVGRMLS</sequence>
<dbReference type="Pfam" id="PF07690">
    <property type="entry name" value="MFS_1"/>
    <property type="match status" value="1"/>
</dbReference>
<keyword evidence="3" id="KW-1003">Cell membrane</keyword>
<evidence type="ECO:0000313" key="10">
    <source>
        <dbReference type="Proteomes" id="UP001597185"/>
    </source>
</evidence>
<name>A0ABD6C649_9EURY</name>
<dbReference type="InterPro" id="IPR050171">
    <property type="entry name" value="MFS_Transporters"/>
</dbReference>
<organism evidence="9 10">
    <name type="scientific">Halorubrum laminariae</name>
    <dbReference type="NCBI Taxonomy" id="1433523"/>
    <lineage>
        <taxon>Archaea</taxon>
        <taxon>Methanobacteriati</taxon>
        <taxon>Methanobacteriota</taxon>
        <taxon>Stenosarchaea group</taxon>
        <taxon>Halobacteria</taxon>
        <taxon>Halobacteriales</taxon>
        <taxon>Haloferacaceae</taxon>
        <taxon>Halorubrum</taxon>
    </lineage>
</organism>
<dbReference type="InterPro" id="IPR020846">
    <property type="entry name" value="MFS_dom"/>
</dbReference>
<feature type="transmembrane region" description="Helical" evidence="7">
    <location>
        <begin position="379"/>
        <end position="400"/>
    </location>
</feature>
<keyword evidence="4 7" id="KW-0812">Transmembrane</keyword>
<dbReference type="EMBL" id="JBHUDB010000027">
    <property type="protein sequence ID" value="MFD1572445.1"/>
    <property type="molecule type" value="Genomic_DNA"/>
</dbReference>
<evidence type="ECO:0000259" key="8">
    <source>
        <dbReference type="PROSITE" id="PS50850"/>
    </source>
</evidence>
<feature type="transmembrane region" description="Helical" evidence="7">
    <location>
        <begin position="265"/>
        <end position="286"/>
    </location>
</feature>
<feature type="transmembrane region" description="Helical" evidence="7">
    <location>
        <begin position="24"/>
        <end position="44"/>
    </location>
</feature>
<dbReference type="PANTHER" id="PTHR23517:SF3">
    <property type="entry name" value="INTEGRAL MEMBRANE TRANSPORT PROTEIN"/>
    <property type="match status" value="1"/>
</dbReference>
<evidence type="ECO:0000256" key="6">
    <source>
        <dbReference type="ARBA" id="ARBA00023136"/>
    </source>
</evidence>
<comment type="subcellular location">
    <subcellularLocation>
        <location evidence="1">Cell membrane</location>
        <topology evidence="1">Multi-pass membrane protein</topology>
    </subcellularLocation>
</comment>